<dbReference type="CDD" id="cd07958">
    <property type="entry name" value="Anticodon_Ia_Leu_BEm"/>
    <property type="match status" value="1"/>
</dbReference>
<dbReference type="Proteomes" id="UP000276899">
    <property type="component" value="Chromosome"/>
</dbReference>
<dbReference type="GO" id="GO:0002161">
    <property type="term" value="F:aminoacyl-tRNA deacylase activity"/>
    <property type="evidence" value="ECO:0007669"/>
    <property type="project" value="InterPro"/>
</dbReference>
<dbReference type="EMBL" id="LR134363">
    <property type="protein sequence ID" value="VEG74971.1"/>
    <property type="molecule type" value="Genomic_DNA"/>
</dbReference>
<dbReference type="SUPFAM" id="SSF52374">
    <property type="entry name" value="Nucleotidylyl transferase"/>
    <property type="match status" value="1"/>
</dbReference>
<evidence type="ECO:0000256" key="2">
    <source>
        <dbReference type="ARBA" id="ARBA00022490"/>
    </source>
</evidence>
<protein>
    <recommendedName>
        <fullName evidence="9">Leucine--tRNA ligase</fullName>
        <ecNumber evidence="9">6.1.1.4</ecNumber>
    </recommendedName>
    <alternativeName>
        <fullName evidence="9">Leucyl-tRNA synthetase</fullName>
        <shortName evidence="9">LeuRS</shortName>
    </alternativeName>
</protein>
<dbReference type="InterPro" id="IPR025709">
    <property type="entry name" value="Leu_tRNA-synth_edit"/>
</dbReference>
<keyword evidence="16" id="KW-1185">Reference proteome</keyword>
<evidence type="ECO:0000256" key="4">
    <source>
        <dbReference type="ARBA" id="ARBA00022741"/>
    </source>
</evidence>
<dbReference type="InterPro" id="IPR013155">
    <property type="entry name" value="M/V/L/I-tRNA-synth_anticd-bd"/>
</dbReference>
<dbReference type="PRINTS" id="PR00985">
    <property type="entry name" value="TRNASYNTHLEU"/>
</dbReference>
<evidence type="ECO:0000256" key="8">
    <source>
        <dbReference type="ARBA" id="ARBA00047469"/>
    </source>
</evidence>
<evidence type="ECO:0000313" key="15">
    <source>
        <dbReference type="EMBL" id="VEG74971.1"/>
    </source>
</evidence>
<dbReference type="FunFam" id="1.10.730.10:FF:000011">
    <property type="entry name" value="Leucine--tRNA ligase chloroplastic/mitochondrial"/>
    <property type="match status" value="1"/>
</dbReference>
<dbReference type="AlphaFoldDB" id="A0A448KDH5"/>
<keyword evidence="3 9" id="KW-0436">Ligase</keyword>
<evidence type="ECO:0000256" key="10">
    <source>
        <dbReference type="RuleBase" id="RU363039"/>
    </source>
</evidence>
<dbReference type="HAMAP" id="MF_00049_B">
    <property type="entry name" value="Leu_tRNA_synth_B"/>
    <property type="match status" value="1"/>
</dbReference>
<reference evidence="15 16" key="1">
    <citation type="submission" date="2018-12" db="EMBL/GenBank/DDBJ databases">
        <authorList>
            <consortium name="Pathogen Informatics"/>
        </authorList>
    </citation>
    <scope>NUCLEOTIDE SEQUENCE [LARGE SCALE GENOMIC DNA]</scope>
    <source>
        <strain evidence="15 16">NCTC11923</strain>
    </source>
</reference>
<dbReference type="FunFam" id="3.40.50.620:FF:000056">
    <property type="entry name" value="Leucine--tRNA ligase"/>
    <property type="match status" value="1"/>
</dbReference>
<dbReference type="SUPFAM" id="SSF50677">
    <property type="entry name" value="ValRS/IleRS/LeuRS editing domain"/>
    <property type="match status" value="1"/>
</dbReference>
<organism evidence="15 16">
    <name type="scientific">Actinomyces slackii</name>
    <dbReference type="NCBI Taxonomy" id="52774"/>
    <lineage>
        <taxon>Bacteria</taxon>
        <taxon>Bacillati</taxon>
        <taxon>Actinomycetota</taxon>
        <taxon>Actinomycetes</taxon>
        <taxon>Actinomycetales</taxon>
        <taxon>Actinomycetaceae</taxon>
        <taxon>Actinomyces</taxon>
    </lineage>
</organism>
<feature type="domain" description="Leucyl-tRNA synthetase editing" evidence="14">
    <location>
        <begin position="349"/>
        <end position="407"/>
    </location>
</feature>
<keyword evidence="2 9" id="KW-0963">Cytoplasm</keyword>
<dbReference type="PANTHER" id="PTHR43740:SF2">
    <property type="entry name" value="LEUCINE--TRNA LIGASE, MITOCHONDRIAL"/>
    <property type="match status" value="1"/>
</dbReference>
<evidence type="ECO:0000256" key="7">
    <source>
        <dbReference type="ARBA" id="ARBA00023146"/>
    </source>
</evidence>
<dbReference type="Gene3D" id="3.90.740.10">
    <property type="entry name" value="Valyl/Leucyl/Isoleucyl-tRNA synthetase, editing domain"/>
    <property type="match status" value="1"/>
</dbReference>
<evidence type="ECO:0000313" key="16">
    <source>
        <dbReference type="Proteomes" id="UP000276899"/>
    </source>
</evidence>
<evidence type="ECO:0000256" key="5">
    <source>
        <dbReference type="ARBA" id="ARBA00022840"/>
    </source>
</evidence>
<evidence type="ECO:0000256" key="9">
    <source>
        <dbReference type="HAMAP-Rule" id="MF_00049"/>
    </source>
</evidence>
<dbReference type="InterPro" id="IPR009080">
    <property type="entry name" value="tRNAsynth_Ia_anticodon-bd"/>
</dbReference>
<dbReference type="Pfam" id="PF09334">
    <property type="entry name" value="tRNA-synt_1g"/>
    <property type="match status" value="1"/>
</dbReference>
<dbReference type="PANTHER" id="PTHR43740">
    <property type="entry name" value="LEUCYL-TRNA SYNTHETASE"/>
    <property type="match status" value="1"/>
</dbReference>
<comment type="catalytic activity">
    <reaction evidence="8 9">
        <text>tRNA(Leu) + L-leucine + ATP = L-leucyl-tRNA(Leu) + AMP + diphosphate</text>
        <dbReference type="Rhea" id="RHEA:11688"/>
        <dbReference type="Rhea" id="RHEA-COMP:9613"/>
        <dbReference type="Rhea" id="RHEA-COMP:9622"/>
        <dbReference type="ChEBI" id="CHEBI:30616"/>
        <dbReference type="ChEBI" id="CHEBI:33019"/>
        <dbReference type="ChEBI" id="CHEBI:57427"/>
        <dbReference type="ChEBI" id="CHEBI:78442"/>
        <dbReference type="ChEBI" id="CHEBI:78494"/>
        <dbReference type="ChEBI" id="CHEBI:456215"/>
        <dbReference type="EC" id="6.1.1.4"/>
    </reaction>
</comment>
<keyword evidence="6 9" id="KW-0648">Protein biosynthesis</keyword>
<dbReference type="KEGG" id="asla:NCTC11923_01623"/>
<dbReference type="GO" id="GO:0005829">
    <property type="term" value="C:cytosol"/>
    <property type="evidence" value="ECO:0007669"/>
    <property type="project" value="TreeGrafter"/>
</dbReference>
<comment type="caution">
    <text evidence="9">Lacks conserved residue(s) required for the propagation of feature annotation.</text>
</comment>
<dbReference type="FunFam" id="3.90.740.10:FF:000017">
    <property type="entry name" value="Leucine--tRNA ligase"/>
    <property type="match status" value="1"/>
</dbReference>
<feature type="short sequence motif" description="'KMSKS' region" evidence="9">
    <location>
        <begin position="811"/>
        <end position="815"/>
    </location>
</feature>
<dbReference type="STRING" id="1278298.GCA_000428685_00633"/>
<dbReference type="SUPFAM" id="SSF47323">
    <property type="entry name" value="Anticodon-binding domain of a subclass of class I aminoacyl-tRNA synthetases"/>
    <property type="match status" value="1"/>
</dbReference>
<dbReference type="InterPro" id="IPR002302">
    <property type="entry name" value="Leu-tRNA-ligase"/>
</dbReference>
<feature type="binding site" evidence="9">
    <location>
        <position position="814"/>
    </location>
    <ligand>
        <name>ATP</name>
        <dbReference type="ChEBI" id="CHEBI:30616"/>
    </ligand>
</feature>
<feature type="region of interest" description="Disordered" evidence="11">
    <location>
        <begin position="631"/>
        <end position="652"/>
    </location>
</feature>
<evidence type="ECO:0000256" key="6">
    <source>
        <dbReference type="ARBA" id="ARBA00022917"/>
    </source>
</evidence>
<dbReference type="GO" id="GO:0005524">
    <property type="term" value="F:ATP binding"/>
    <property type="evidence" value="ECO:0007669"/>
    <property type="project" value="UniProtKB-UniRule"/>
</dbReference>
<dbReference type="EC" id="6.1.1.4" evidence="9"/>
<feature type="domain" description="Leucyl-tRNA synthetase editing" evidence="14">
    <location>
        <begin position="446"/>
        <end position="577"/>
    </location>
</feature>
<dbReference type="FunFam" id="3.40.50.620:FF:000087">
    <property type="entry name" value="Leucine--tRNA ligase"/>
    <property type="match status" value="1"/>
</dbReference>
<dbReference type="InterPro" id="IPR015413">
    <property type="entry name" value="Methionyl/Leucyl_tRNA_Synth"/>
</dbReference>
<comment type="subcellular location">
    <subcellularLocation>
        <location evidence="9">Cytoplasm</location>
    </subcellularLocation>
</comment>
<evidence type="ECO:0000256" key="11">
    <source>
        <dbReference type="SAM" id="MobiDB-lite"/>
    </source>
</evidence>
<accession>A0A448KDH5</accession>
<dbReference type="PROSITE" id="PS00178">
    <property type="entry name" value="AA_TRNA_LIGASE_I"/>
    <property type="match status" value="1"/>
</dbReference>
<dbReference type="InterPro" id="IPR014729">
    <property type="entry name" value="Rossmann-like_a/b/a_fold"/>
</dbReference>
<evidence type="ECO:0000259" key="14">
    <source>
        <dbReference type="Pfam" id="PF13603"/>
    </source>
</evidence>
<name>A0A448KDH5_9ACTO</name>
<dbReference type="FunFam" id="3.40.50.620:FF:000060">
    <property type="entry name" value="Leucine--tRNA ligase"/>
    <property type="match status" value="1"/>
</dbReference>
<feature type="domain" description="Methionyl/Leucyl tRNA synthetase" evidence="13">
    <location>
        <begin position="113"/>
        <end position="193"/>
    </location>
</feature>
<proteinExistence type="inferred from homology"/>
<keyword evidence="4 9" id="KW-0547">Nucleotide-binding</keyword>
<keyword evidence="5 9" id="KW-0067">ATP-binding</keyword>
<comment type="similarity">
    <text evidence="1 9 10">Belongs to the class-I aminoacyl-tRNA synthetase family.</text>
</comment>
<keyword evidence="7 9" id="KW-0030">Aminoacyl-tRNA synthetase</keyword>
<dbReference type="InterPro" id="IPR001412">
    <property type="entry name" value="aa-tRNA-synth_I_CS"/>
</dbReference>
<sequence>MRGRQDIGCALVQGGSGEFSRITASAIAPVVPVRRSLMDTEESAARMTDHSQAAQAAEAEATPYRYTAALADSIETAWQDRWEADGVFHSDNPVGDLAGPGAQRERFFLLDMFPYPSGKGLHVGHPLGYIATDVVARFTRMTGKNVLYTMGYDAFGLPAEQYAVQTGQHPRISTEANIANMRRQLRRLGLSHDPRRSLATIDLDYVRWTQWIFLQIFNSWFDPTAPRRDGRGRGAARPVSELRDKLASGEVAVPDGRPWSGLSAAEQAEVIDSFRLAYVSSAPVNWCPGLGTVLANEEVTAEGRSERGNYPVFKRNLRQWMMRITAYGDRLAEDLDTVDWPEKVKLMQRNWIGRSEGAEVSFAVPGAAEAGSEVGELSVYTTRPDTLFGATFMVVAPEHPMLGGLASSASVRTEAQIAADAEALSVPASWPEGTRDAWTGGHATPAEAVAAYRARAAAATEAERTDEGRVKTGVFTGFFGINPVNGSRVPIFVADYVLMGYGTGAIMAVPSGDQRDWDFARAYELDVVATIQPPEGFSLEEAAWTGDGLVINSANEDLDLNGMGKDEAKAAMIAWLEAKGVGRGAVTYRLRDWLFSRQRYWGEPFPIVWDEDGGVHALPESMLPVELPEVTDYSPRSFDPEDAESSPEPPLGKATEWVEVELDLGEGPRTYYRETNTMPQWAGSCWYEMRYADPSNDSALIDPANEAYWMGPRPEAGNTSGGTDLYVGGVEHAVLHLLYSRFWHKVLFDLGVVSSSEPYHRLFNQGYVQAYAYTDARGQYVPADEVVEVTGEDGSPAFTWKGEPVKREYGKMGKSLKNIVTPDEMYEAYGADTFRVYEMSMGPLDVDRPWETRAVVGAQRFLQRLWRNAVDEATGELTVVEEEADEATRRLVARTIVGVREDYEGMRLNTAIAKLIVLNNHLTGLESVPREAIEALVLMTAPVAPHIAEELWSRLGHEASLAHEPFPQVTDESLLQAEEVTCVVQIKGKVRDRLQVDPGISAEELERLALAAPGVVRALDGKGVRKVIVKAPKLVSIVPE</sequence>
<dbReference type="Gene3D" id="3.40.50.620">
    <property type="entry name" value="HUPs"/>
    <property type="match status" value="3"/>
</dbReference>
<dbReference type="Gene3D" id="1.10.730.10">
    <property type="entry name" value="Isoleucyl-tRNA Synthetase, Domain 1"/>
    <property type="match status" value="2"/>
</dbReference>
<dbReference type="Pfam" id="PF08264">
    <property type="entry name" value="Anticodon_1"/>
    <property type="match status" value="1"/>
</dbReference>
<dbReference type="Pfam" id="PF13603">
    <property type="entry name" value="tRNA-synt_1_2"/>
    <property type="match status" value="2"/>
</dbReference>
<feature type="domain" description="Methionyl/Valyl/Leucyl/Isoleucyl-tRNA synthetase anticodon-binding" evidence="12">
    <location>
        <begin position="892"/>
        <end position="1002"/>
    </location>
</feature>
<dbReference type="GO" id="GO:0004823">
    <property type="term" value="F:leucine-tRNA ligase activity"/>
    <property type="evidence" value="ECO:0007669"/>
    <property type="project" value="UniProtKB-UniRule"/>
</dbReference>
<evidence type="ECO:0000259" key="12">
    <source>
        <dbReference type="Pfam" id="PF08264"/>
    </source>
</evidence>
<evidence type="ECO:0000259" key="13">
    <source>
        <dbReference type="Pfam" id="PF09334"/>
    </source>
</evidence>
<evidence type="ECO:0000256" key="1">
    <source>
        <dbReference type="ARBA" id="ARBA00005594"/>
    </source>
</evidence>
<gene>
    <name evidence="9 15" type="primary">leuS</name>
    <name evidence="15" type="ORF">NCTC11923_01623</name>
</gene>
<dbReference type="InterPro" id="IPR009008">
    <property type="entry name" value="Val/Leu/Ile-tRNA-synth_edit"/>
</dbReference>
<dbReference type="GO" id="GO:0006429">
    <property type="term" value="P:leucyl-tRNA aminoacylation"/>
    <property type="evidence" value="ECO:0007669"/>
    <property type="project" value="UniProtKB-UniRule"/>
</dbReference>
<evidence type="ECO:0000256" key="3">
    <source>
        <dbReference type="ARBA" id="ARBA00022598"/>
    </source>
</evidence>